<feature type="compositionally biased region" description="Polar residues" evidence="1">
    <location>
        <begin position="641"/>
        <end position="652"/>
    </location>
</feature>
<keyword evidence="3" id="KW-1185">Reference proteome</keyword>
<name>A0AAD9W8S7_PHOAM</name>
<accession>A0AAD9W8S7</accession>
<feature type="region of interest" description="Disordered" evidence="1">
    <location>
        <begin position="822"/>
        <end position="867"/>
    </location>
</feature>
<organism evidence="2 3">
    <name type="scientific">Phomopsis amygdali</name>
    <name type="common">Fusicoccum amygdali</name>
    <dbReference type="NCBI Taxonomy" id="1214568"/>
    <lineage>
        <taxon>Eukaryota</taxon>
        <taxon>Fungi</taxon>
        <taxon>Dikarya</taxon>
        <taxon>Ascomycota</taxon>
        <taxon>Pezizomycotina</taxon>
        <taxon>Sordariomycetes</taxon>
        <taxon>Sordariomycetidae</taxon>
        <taxon>Diaporthales</taxon>
        <taxon>Diaporthaceae</taxon>
        <taxon>Diaporthe</taxon>
    </lineage>
</organism>
<protein>
    <submittedName>
        <fullName evidence="2">Uncharacterized protein</fullName>
    </submittedName>
</protein>
<feature type="compositionally biased region" description="Polar residues" evidence="1">
    <location>
        <begin position="827"/>
        <end position="836"/>
    </location>
</feature>
<proteinExistence type="predicted"/>
<reference evidence="2" key="1">
    <citation type="submission" date="2023-06" db="EMBL/GenBank/DDBJ databases">
        <authorList>
            <person name="Noh H."/>
        </authorList>
    </citation>
    <scope>NUCLEOTIDE SEQUENCE</scope>
    <source>
        <strain evidence="2">DUCC20226</strain>
    </source>
</reference>
<comment type="caution">
    <text evidence="2">The sequence shown here is derived from an EMBL/GenBank/DDBJ whole genome shotgun (WGS) entry which is preliminary data.</text>
</comment>
<evidence type="ECO:0000256" key="1">
    <source>
        <dbReference type="SAM" id="MobiDB-lite"/>
    </source>
</evidence>
<feature type="region of interest" description="Disordered" evidence="1">
    <location>
        <begin position="629"/>
        <end position="652"/>
    </location>
</feature>
<dbReference type="AlphaFoldDB" id="A0AAD9W8S7"/>
<evidence type="ECO:0000313" key="2">
    <source>
        <dbReference type="EMBL" id="KAK2611231.1"/>
    </source>
</evidence>
<gene>
    <name evidence="2" type="ORF">N8I77_004593</name>
</gene>
<evidence type="ECO:0000313" key="3">
    <source>
        <dbReference type="Proteomes" id="UP001265746"/>
    </source>
</evidence>
<sequence length="867" mass="97953">MPPRPTARCCRATLGQPHAPIEAVWVTDDVLSRAFQQYVHATGAKKRAASSAPGPLYHRQRLGRRRMTELNSFQSAGSMPVWALPNAPDMTKWQWQPPKPPSFWPQLPSVDDVAAVDAGIDLLFPDPEAEIQPLVSPETLEPFGLEASSAAVEEEPMLQNLAKLSPALGFKLQALLNDTFPTALVFQEKFKKFAKSLQKEIGDGRIRGPQIFEMYDLGRRALVRVSRALPQVKTSSLFPLLSSVIEGVKAAEHLNPSFLRSSPHHWVVLIKHLARQDATAQSARLFALLMESMPPMCRFKTRGAILNVLCAYFRIWRGSSIHGTPPQGNESEAAQALHLAAMWAGRTDVRLDIVKSDLALKRLEAARTNLRVAQKCHERAQRFISKTAHLMSDDKQLVGYLAEALKTHHPRVHRSLFVIATRLTESRCKNWTRLRYNWLHILARLPNIPQSQFKHLLELFEKRGFAALSQIELGDLLLLHWESKGMVKDLRGTRRFWQKFRGTDDHKALAALALAINAKHSPEDCTAILWSFWDFMHLRVGEKTIAKQMLSLSRTQKISSDFLKRLAWTSGDYTTALMLHDILIKQLGKDHNVWGPAFWEKYVTQHMKRSKHSLVSPVVLVEKLLSSPPPQKTTCHKADNAPQNQTEKLASEQRQITRIKESIKMMAGAPYLTERQKFRHTAAFTKHLANVQGSLTARDLSSLTDVITEALKRGEGGSTERLRWYLGVVLDHLGEEACSQVGMILKRRRQWNRQQLADFKEVKSPVVEQGLASALHRRCYEGPHQGGTWPLWRYHLPKNRQRTKSLKLRNKGDLQIRRLGIHDEQSSETPNGQLFTETGAPPPSDGDAFGALVKGSHRQDIDPLASF</sequence>
<dbReference type="Proteomes" id="UP001265746">
    <property type="component" value="Unassembled WGS sequence"/>
</dbReference>
<dbReference type="EMBL" id="JAUJFL010000002">
    <property type="protein sequence ID" value="KAK2611231.1"/>
    <property type="molecule type" value="Genomic_DNA"/>
</dbReference>